<protein>
    <submittedName>
        <fullName evidence="1">Restriction endonuclease</fullName>
    </submittedName>
</protein>
<dbReference type="Proteomes" id="UP000298264">
    <property type="component" value="Unassembled WGS sequence"/>
</dbReference>
<gene>
    <name evidence="1" type="ORF">EHS11_16680</name>
</gene>
<keyword evidence="2" id="KW-1185">Reference proteome</keyword>
<reference evidence="1" key="1">
    <citation type="journal article" date="2019" name="PLoS Negl. Trop. Dis.">
        <title>Revisiting the worldwide diversity of Leptospira species in the environment.</title>
        <authorList>
            <person name="Vincent A.T."/>
            <person name="Schiettekatte O."/>
            <person name="Bourhy P."/>
            <person name="Veyrier F.J."/>
            <person name="Picardeau M."/>
        </authorList>
    </citation>
    <scope>NUCLEOTIDE SEQUENCE [LARGE SCALE GENOMIC DNA]</scope>
    <source>
        <strain evidence="1">201400974</strain>
    </source>
</reference>
<accession>A0A4R9LKP8</accession>
<proteinExistence type="predicted"/>
<keyword evidence="1" id="KW-0255">Endonuclease</keyword>
<sequence length="214" mass="24595">MLISILVNFLVYNVENITMSNNILQDWGISVEEFSKLVIENPSLRGMILGYVAEFQFEKNWLSNPKISDISKTDDHDRKQKGDRNIRYKNKRFIIEVKSLQTNTVKRVDDSWVGKTQIDASDNREVKLPSGEIVKTTCLVVGEFDLVAINLFAFSGEWVFAFAKNSDLPRTKSNKYTDDQKKHLLATTATVSYPPQPPFFLDPFPLLDELLEER</sequence>
<dbReference type="EMBL" id="RQHV01000062">
    <property type="protein sequence ID" value="TGN06795.1"/>
    <property type="molecule type" value="Genomic_DNA"/>
</dbReference>
<organism evidence="1 2">
    <name type="scientific">Leptospira ilyithenensis</name>
    <dbReference type="NCBI Taxonomy" id="2484901"/>
    <lineage>
        <taxon>Bacteria</taxon>
        <taxon>Pseudomonadati</taxon>
        <taxon>Spirochaetota</taxon>
        <taxon>Spirochaetia</taxon>
        <taxon>Leptospirales</taxon>
        <taxon>Leptospiraceae</taxon>
        <taxon>Leptospira</taxon>
    </lineage>
</organism>
<dbReference type="GO" id="GO:0004519">
    <property type="term" value="F:endonuclease activity"/>
    <property type="evidence" value="ECO:0007669"/>
    <property type="project" value="UniProtKB-KW"/>
</dbReference>
<keyword evidence="1" id="KW-0540">Nuclease</keyword>
<dbReference type="RefSeq" id="WP_135765526.1">
    <property type="nucleotide sequence ID" value="NZ_RQHV01000062.1"/>
</dbReference>
<evidence type="ECO:0000313" key="1">
    <source>
        <dbReference type="EMBL" id="TGN06795.1"/>
    </source>
</evidence>
<evidence type="ECO:0000313" key="2">
    <source>
        <dbReference type="Proteomes" id="UP000298264"/>
    </source>
</evidence>
<dbReference type="AlphaFoldDB" id="A0A4R9LKP8"/>
<dbReference type="OrthoDB" id="9803379at2"/>
<comment type="caution">
    <text evidence="1">The sequence shown here is derived from an EMBL/GenBank/DDBJ whole genome shotgun (WGS) entry which is preliminary data.</text>
</comment>
<name>A0A4R9LKP8_9LEPT</name>
<keyword evidence="1" id="KW-0378">Hydrolase</keyword>